<evidence type="ECO:0000313" key="4">
    <source>
        <dbReference type="Proteomes" id="UP000018837"/>
    </source>
</evidence>
<comment type="caution">
    <text evidence="3">The sequence shown here is derived from an EMBL/GenBank/DDBJ whole genome shotgun (WGS) entry which is preliminary data.</text>
</comment>
<name>W2C1G3_9BACT</name>
<dbReference type="InterPro" id="IPR004386">
    <property type="entry name" value="Toxin_YafQ-like"/>
</dbReference>
<dbReference type="Proteomes" id="UP000018837">
    <property type="component" value="Unassembled WGS sequence"/>
</dbReference>
<keyword evidence="1" id="KW-1277">Toxin-antitoxin system</keyword>
<dbReference type="PANTHER" id="PTHR40588">
    <property type="entry name" value="MRNA INTERFERASE TOXIN YAFQ"/>
    <property type="match status" value="1"/>
</dbReference>
<protein>
    <submittedName>
        <fullName evidence="3">RelE/StbE family addiction module toxin</fullName>
    </submittedName>
</protein>
<reference evidence="3 4" key="1">
    <citation type="submission" date="2013-11" db="EMBL/GenBank/DDBJ databases">
        <title>Single cell genomics of uncultured Tannerella BU063 (oral taxon 286).</title>
        <authorList>
            <person name="Beall C.J."/>
            <person name="Campbell A.G."/>
            <person name="Griffen A.L."/>
            <person name="Podar M."/>
            <person name="Leys E.J."/>
        </authorList>
    </citation>
    <scope>NUCLEOTIDE SEQUENCE [LARGE SCALE GENOMIC DNA]</scope>
    <source>
        <strain evidence="3">Cell 2</strain>
    </source>
</reference>
<dbReference type="EMBL" id="AYUF01000492">
    <property type="protein sequence ID" value="ETK01049.1"/>
    <property type="molecule type" value="Genomic_DNA"/>
</dbReference>
<evidence type="ECO:0000256" key="1">
    <source>
        <dbReference type="ARBA" id="ARBA00022649"/>
    </source>
</evidence>
<dbReference type="Gene3D" id="3.30.2310.20">
    <property type="entry name" value="RelE-like"/>
    <property type="match status" value="1"/>
</dbReference>
<dbReference type="AlphaFoldDB" id="W2C1G3"/>
<dbReference type="PANTHER" id="PTHR40588:SF1">
    <property type="entry name" value="MRNA INTERFERASE TOXIN YAFQ"/>
    <property type="match status" value="1"/>
</dbReference>
<evidence type="ECO:0000256" key="2">
    <source>
        <dbReference type="PIRSR" id="PIRSR006156-1"/>
    </source>
</evidence>
<accession>W2C1G3</accession>
<sequence length="90" mass="10759">MYEIAYSTRFKRSFKKCLKRGLNPNIFRKAVEILAETGRLPSQYRPHKLSGKYNGCWECHLQPDWLLVWQQDDRRLILIFVDTGTHTDLF</sequence>
<dbReference type="Pfam" id="PF15738">
    <property type="entry name" value="YafQ_toxin"/>
    <property type="match status" value="1"/>
</dbReference>
<dbReference type="PIRSF" id="PIRSF006156">
    <property type="entry name" value="YafQ"/>
    <property type="match status" value="1"/>
</dbReference>
<organism evidence="3 4">
    <name type="scientific">Tannerella sp. oral taxon BU063 isolate Cell 2</name>
    <dbReference type="NCBI Taxonomy" id="1411148"/>
    <lineage>
        <taxon>Bacteria</taxon>
        <taxon>Pseudomonadati</taxon>
        <taxon>Bacteroidota</taxon>
        <taxon>Bacteroidia</taxon>
        <taxon>Bacteroidales</taxon>
        <taxon>Tannerellaceae</taxon>
        <taxon>Tannerella</taxon>
    </lineage>
</organism>
<dbReference type="SUPFAM" id="SSF143011">
    <property type="entry name" value="RelE-like"/>
    <property type="match status" value="1"/>
</dbReference>
<feature type="active site" description="Proton donor" evidence="2">
    <location>
        <position position="86"/>
    </location>
</feature>
<dbReference type="GO" id="GO:0006415">
    <property type="term" value="P:translational termination"/>
    <property type="evidence" value="ECO:0007669"/>
    <property type="project" value="TreeGrafter"/>
</dbReference>
<evidence type="ECO:0000313" key="3">
    <source>
        <dbReference type="EMBL" id="ETK01049.1"/>
    </source>
</evidence>
<proteinExistence type="predicted"/>
<dbReference type="InterPro" id="IPR035093">
    <property type="entry name" value="RelE/ParE_toxin_dom_sf"/>
</dbReference>
<dbReference type="NCBIfam" id="TIGR02385">
    <property type="entry name" value="RelE_StbE"/>
    <property type="match status" value="1"/>
</dbReference>
<dbReference type="InterPro" id="IPR007712">
    <property type="entry name" value="RelE/ParE_toxin"/>
</dbReference>
<gene>
    <name evidence="3" type="ORF">N425_12180</name>
</gene>
<dbReference type="GO" id="GO:0004521">
    <property type="term" value="F:RNA endonuclease activity"/>
    <property type="evidence" value="ECO:0007669"/>
    <property type="project" value="TreeGrafter"/>
</dbReference>
<dbReference type="GO" id="GO:0006402">
    <property type="term" value="P:mRNA catabolic process"/>
    <property type="evidence" value="ECO:0007669"/>
    <property type="project" value="TreeGrafter"/>
</dbReference>